<feature type="short sequence motif" description="'KMSKS' region" evidence="8">
    <location>
        <begin position="227"/>
        <end position="231"/>
    </location>
</feature>
<evidence type="ECO:0000256" key="1">
    <source>
        <dbReference type="ARBA" id="ARBA00022490"/>
    </source>
</evidence>
<dbReference type="SUPFAM" id="SSF52374">
    <property type="entry name" value="Nucleotidylyl transferase"/>
    <property type="match status" value="1"/>
</dbReference>
<dbReference type="EMBL" id="DTET01000082">
    <property type="protein sequence ID" value="HGV66492.1"/>
    <property type="molecule type" value="Genomic_DNA"/>
</dbReference>
<comment type="caution">
    <text evidence="9">The sequence shown here is derived from an EMBL/GenBank/DDBJ whole genome shotgun (WGS) entry which is preliminary data.</text>
</comment>
<dbReference type="PIRSF" id="PIRSF006588">
    <property type="entry name" value="TyrRS_arch_euk"/>
    <property type="match status" value="1"/>
</dbReference>
<keyword evidence="5 8" id="KW-0648">Protein biosynthesis</keyword>
<keyword evidence="6 8" id="KW-0030">Aminoacyl-tRNA synthetase</keyword>
<comment type="similarity">
    <text evidence="8">Belongs to the class-I aminoacyl-tRNA synthetase family. TyrS type 4 subfamily.</text>
</comment>
<dbReference type="InterPro" id="IPR050489">
    <property type="entry name" value="Tyr-tRNA_synthase"/>
</dbReference>
<feature type="binding site" evidence="8">
    <location>
        <position position="161"/>
    </location>
    <ligand>
        <name>L-tyrosine</name>
        <dbReference type="ChEBI" id="CHEBI:58315"/>
    </ligand>
</feature>
<dbReference type="HAMAP" id="MF_02009">
    <property type="entry name" value="Tyr_tRNA_synth_type4"/>
    <property type="match status" value="1"/>
</dbReference>
<keyword evidence="1 8" id="KW-0963">Cytoplasm</keyword>
<dbReference type="Pfam" id="PF00579">
    <property type="entry name" value="tRNA-synt_1b"/>
    <property type="match status" value="2"/>
</dbReference>
<evidence type="ECO:0000256" key="8">
    <source>
        <dbReference type="HAMAP-Rule" id="MF_02009"/>
    </source>
</evidence>
<dbReference type="PANTHER" id="PTHR46264">
    <property type="entry name" value="TYROSINE-TRNA LIGASE"/>
    <property type="match status" value="1"/>
</dbReference>
<reference evidence="9" key="1">
    <citation type="journal article" date="2020" name="mSystems">
        <title>Genome- and Community-Level Interaction Insights into Carbon Utilization and Element Cycling Functions of Hydrothermarchaeota in Hydrothermal Sediment.</title>
        <authorList>
            <person name="Zhou Z."/>
            <person name="Liu Y."/>
            <person name="Xu W."/>
            <person name="Pan J."/>
            <person name="Luo Z.H."/>
            <person name="Li M."/>
        </authorList>
    </citation>
    <scope>NUCLEOTIDE SEQUENCE [LARGE SCALE GENOMIC DNA]</scope>
    <source>
        <strain evidence="9">SpSt-721</strain>
    </source>
</reference>
<dbReference type="InterPro" id="IPR023617">
    <property type="entry name" value="Tyr-tRNA-ligase_arc/euk-type"/>
</dbReference>
<feature type="binding site" evidence="8">
    <location>
        <position position="230"/>
    </location>
    <ligand>
        <name>ATP</name>
        <dbReference type="ChEBI" id="CHEBI:30616"/>
    </ligand>
</feature>
<dbReference type="GO" id="GO:0006437">
    <property type="term" value="P:tyrosyl-tRNA aminoacylation"/>
    <property type="evidence" value="ECO:0007669"/>
    <property type="project" value="UniProtKB-UniRule"/>
</dbReference>
<evidence type="ECO:0000256" key="6">
    <source>
        <dbReference type="ARBA" id="ARBA00023146"/>
    </source>
</evidence>
<dbReference type="EC" id="6.1.1.1" evidence="8"/>
<dbReference type="InterPro" id="IPR023678">
    <property type="entry name" value="Tyr-tRNA-ligase_4"/>
</dbReference>
<dbReference type="Gene3D" id="1.10.240.10">
    <property type="entry name" value="Tyrosyl-Transfer RNA Synthetase"/>
    <property type="match status" value="1"/>
</dbReference>
<name>A0A7J3QEY4_9CREN</name>
<feature type="binding site" evidence="8">
    <location>
        <position position="176"/>
    </location>
    <ligand>
        <name>L-tyrosine</name>
        <dbReference type="ChEBI" id="CHEBI:58315"/>
    </ligand>
</feature>
<protein>
    <recommendedName>
        <fullName evidence="8">Tyrosine--tRNA ligase</fullName>
        <ecNumber evidence="8">6.1.1.1</ecNumber>
    </recommendedName>
    <alternativeName>
        <fullName evidence="8">Tyrosyl-tRNA synthetase</fullName>
        <shortName evidence="8">TyrRS</shortName>
    </alternativeName>
</protein>
<evidence type="ECO:0000256" key="5">
    <source>
        <dbReference type="ARBA" id="ARBA00022917"/>
    </source>
</evidence>
<keyword evidence="4 8" id="KW-0067">ATP-binding</keyword>
<comment type="function">
    <text evidence="8">Catalyzes the attachment of tyrosine to tRNA(Tyr) in a two-step reaction: tyrosine is first activated by ATP to form Tyr-AMP and then transferred to the acceptor end of tRNA(Tyr).</text>
</comment>
<keyword evidence="2 8" id="KW-0436">Ligase</keyword>
<dbReference type="GO" id="GO:0004831">
    <property type="term" value="F:tyrosine-tRNA ligase activity"/>
    <property type="evidence" value="ECO:0007669"/>
    <property type="project" value="UniProtKB-UniRule"/>
</dbReference>
<dbReference type="GO" id="GO:0005737">
    <property type="term" value="C:cytoplasm"/>
    <property type="evidence" value="ECO:0007669"/>
    <property type="project" value="UniProtKB-SubCell"/>
</dbReference>
<gene>
    <name evidence="8" type="primary">tyrS</name>
    <name evidence="9" type="ORF">ENV02_01585</name>
</gene>
<feature type="binding site" evidence="8">
    <location>
        <position position="158"/>
    </location>
    <ligand>
        <name>L-tyrosine</name>
        <dbReference type="ChEBI" id="CHEBI:58315"/>
    </ligand>
</feature>
<dbReference type="AlphaFoldDB" id="A0A7J3QEY4"/>
<dbReference type="InterPro" id="IPR002307">
    <property type="entry name" value="Tyr-tRNA-ligase"/>
</dbReference>
<dbReference type="InterPro" id="IPR014729">
    <property type="entry name" value="Rossmann-like_a/b/a_fold"/>
</dbReference>
<comment type="subunit">
    <text evidence="8">Homodimer.</text>
</comment>
<sequence>MVKRNTVEIVTEDELRSLFISGKRLKGYIGFEPSGIFHIGWLIWGYKFKDLVDVGVEMILYAATWHAWINDKLGGRMDLIKAAAKHVVKVLESIGVNMSRVKVVYAEELVDRISYWEKILRVAKNISLSRVKRALTIMGRKADEAELDFSKLIYPLMQIVDIFEMDLDIALGGIDQRKAHMLARDVAEKLGFKKPVAIHTPLLPSLKGVSRMAFEGMEIDEVVSEIKMSKSKPDEALFIVDDDDSIKKKIRNAYCPPKEIENNPILSIVKYIIFGQGGRRFTIDRKPVYGGPIDIYSYDELEALYREGKLHPLDLKNAVADELIKIVKPIREALYSEKSLWIELEEIEKSVTR</sequence>
<dbReference type="InterPro" id="IPR002305">
    <property type="entry name" value="aa-tRNA-synth_Ic"/>
</dbReference>
<dbReference type="NCBIfam" id="NF006330">
    <property type="entry name" value="PRK08560.1"/>
    <property type="match status" value="1"/>
</dbReference>
<dbReference type="GO" id="GO:0005524">
    <property type="term" value="F:ATP binding"/>
    <property type="evidence" value="ECO:0007669"/>
    <property type="project" value="UniProtKB-UniRule"/>
</dbReference>
<dbReference type="PRINTS" id="PR01040">
    <property type="entry name" value="TRNASYNTHTYR"/>
</dbReference>
<accession>A0A7J3QEY4</accession>
<comment type="subcellular location">
    <subcellularLocation>
        <location evidence="8">Cytoplasm</location>
    </subcellularLocation>
</comment>
<dbReference type="PANTHER" id="PTHR46264:SF4">
    <property type="entry name" value="TYROSINE--TRNA LIGASE, CYTOPLASMIC"/>
    <property type="match status" value="1"/>
</dbReference>
<dbReference type="Gene3D" id="3.40.50.620">
    <property type="entry name" value="HUPs"/>
    <property type="match status" value="1"/>
</dbReference>
<evidence type="ECO:0000256" key="2">
    <source>
        <dbReference type="ARBA" id="ARBA00022598"/>
    </source>
</evidence>
<evidence type="ECO:0000256" key="7">
    <source>
        <dbReference type="ARBA" id="ARBA00048248"/>
    </source>
</evidence>
<feature type="binding site" evidence="8">
    <location>
        <position position="28"/>
    </location>
    <ligand>
        <name>L-tyrosine</name>
        <dbReference type="ChEBI" id="CHEBI:58315"/>
    </ligand>
</feature>
<dbReference type="NCBIfam" id="TIGR00234">
    <property type="entry name" value="tyrS"/>
    <property type="match status" value="1"/>
</dbReference>
<proteinExistence type="inferred from homology"/>
<comment type="catalytic activity">
    <reaction evidence="7 8">
        <text>tRNA(Tyr) + L-tyrosine + ATP = L-tyrosyl-tRNA(Tyr) + AMP + diphosphate + H(+)</text>
        <dbReference type="Rhea" id="RHEA:10220"/>
        <dbReference type="Rhea" id="RHEA-COMP:9706"/>
        <dbReference type="Rhea" id="RHEA-COMP:9707"/>
        <dbReference type="ChEBI" id="CHEBI:15378"/>
        <dbReference type="ChEBI" id="CHEBI:30616"/>
        <dbReference type="ChEBI" id="CHEBI:33019"/>
        <dbReference type="ChEBI" id="CHEBI:58315"/>
        <dbReference type="ChEBI" id="CHEBI:78442"/>
        <dbReference type="ChEBI" id="CHEBI:78536"/>
        <dbReference type="ChEBI" id="CHEBI:456215"/>
        <dbReference type="EC" id="6.1.1.1"/>
    </reaction>
</comment>
<evidence type="ECO:0000256" key="4">
    <source>
        <dbReference type="ARBA" id="ARBA00022840"/>
    </source>
</evidence>
<organism evidence="9">
    <name type="scientific">Ignisphaera aggregans</name>
    <dbReference type="NCBI Taxonomy" id="334771"/>
    <lineage>
        <taxon>Archaea</taxon>
        <taxon>Thermoproteota</taxon>
        <taxon>Thermoprotei</taxon>
        <taxon>Desulfurococcales</taxon>
        <taxon>Desulfurococcaceae</taxon>
        <taxon>Ignisphaera</taxon>
    </lineage>
</organism>
<evidence type="ECO:0000256" key="3">
    <source>
        <dbReference type="ARBA" id="ARBA00022741"/>
    </source>
</evidence>
<evidence type="ECO:0000313" key="9">
    <source>
        <dbReference type="EMBL" id="HGV66492.1"/>
    </source>
</evidence>
<feature type="binding site" evidence="8">
    <location>
        <position position="154"/>
    </location>
    <ligand>
        <name>L-tyrosine</name>
        <dbReference type="ChEBI" id="CHEBI:58315"/>
    </ligand>
</feature>
<keyword evidence="3 8" id="KW-0547">Nucleotide-binding</keyword>